<dbReference type="InterPro" id="IPR002901">
    <property type="entry name" value="MGlyc_endo_b_GlcNAc-like_dom"/>
</dbReference>
<dbReference type="RefSeq" id="WP_013688303.1">
    <property type="nucleotide sequence ID" value="NC_015321.1"/>
</dbReference>
<evidence type="ECO:0000256" key="3">
    <source>
        <dbReference type="ARBA" id="ARBA00022801"/>
    </source>
</evidence>
<dbReference type="Gene3D" id="1.10.530.10">
    <property type="match status" value="1"/>
</dbReference>
<keyword evidence="1" id="KW-0929">Antimicrobial</keyword>
<dbReference type="InterPro" id="IPR051056">
    <property type="entry name" value="Glycosyl_Hydrolase_73"/>
</dbReference>
<gene>
    <name evidence="6" type="ordered locus">Fluta_3567</name>
</gene>
<dbReference type="PANTHER" id="PTHR33308:SF9">
    <property type="entry name" value="PEPTIDOGLYCAN HYDROLASE FLGJ"/>
    <property type="match status" value="1"/>
</dbReference>
<dbReference type="AlphaFoldDB" id="F2IDC1"/>
<reference evidence="6 7" key="1">
    <citation type="journal article" date="2011" name="Stand. Genomic Sci.">
        <title>Complete genome sequence of the gliding freshwater bacterium Fluviicola taffensis type strain (RW262).</title>
        <authorList>
            <person name="Woyke T."/>
            <person name="Chertkov O."/>
            <person name="Lapidus A."/>
            <person name="Nolan M."/>
            <person name="Lucas S."/>
            <person name="Del Rio T.G."/>
            <person name="Tice H."/>
            <person name="Cheng J.F."/>
            <person name="Tapia R."/>
            <person name="Han C."/>
            <person name="Goodwin L."/>
            <person name="Pitluck S."/>
            <person name="Liolios K."/>
            <person name="Pagani I."/>
            <person name="Ivanova N."/>
            <person name="Huntemann M."/>
            <person name="Mavromatis K."/>
            <person name="Mikhailova N."/>
            <person name="Pati A."/>
            <person name="Chen A."/>
            <person name="Palaniappan K."/>
            <person name="Land M."/>
            <person name="Hauser L."/>
            <person name="Brambilla E.M."/>
            <person name="Rohde M."/>
            <person name="Mwirichia R."/>
            <person name="Sikorski J."/>
            <person name="Tindall B.J."/>
            <person name="Goker M."/>
            <person name="Bristow J."/>
            <person name="Eisen J.A."/>
            <person name="Markowitz V."/>
            <person name="Hugenholtz P."/>
            <person name="Klenk H.P."/>
            <person name="Kyrpides N.C."/>
        </authorList>
    </citation>
    <scope>NUCLEOTIDE SEQUENCE [LARGE SCALE GENOMIC DNA]</scope>
    <source>
        <strain evidence="7">DSM 16823 / RW262 / RW262</strain>
    </source>
</reference>
<dbReference type="GO" id="GO:0042742">
    <property type="term" value="P:defense response to bacterium"/>
    <property type="evidence" value="ECO:0007669"/>
    <property type="project" value="UniProtKB-KW"/>
</dbReference>
<dbReference type="HOGENOM" id="CLU_013771_1_1_10"/>
<dbReference type="PROSITE" id="PS51782">
    <property type="entry name" value="LYSM"/>
    <property type="match status" value="1"/>
</dbReference>
<dbReference type="InterPro" id="IPR018392">
    <property type="entry name" value="LysM"/>
</dbReference>
<dbReference type="GO" id="GO:0004040">
    <property type="term" value="F:amidase activity"/>
    <property type="evidence" value="ECO:0007669"/>
    <property type="project" value="InterPro"/>
</dbReference>
<keyword evidence="3" id="KW-0378">Hydrolase</keyword>
<protein>
    <recommendedName>
        <fullName evidence="4">Peptidoglycan hydrolase</fullName>
    </recommendedName>
</protein>
<dbReference type="STRING" id="755732.Fluta_3567"/>
<evidence type="ECO:0000259" key="5">
    <source>
        <dbReference type="PROSITE" id="PS51782"/>
    </source>
</evidence>
<dbReference type="SUPFAM" id="SSF54106">
    <property type="entry name" value="LysM domain"/>
    <property type="match status" value="1"/>
</dbReference>
<evidence type="ECO:0000256" key="1">
    <source>
        <dbReference type="ARBA" id="ARBA00022529"/>
    </source>
</evidence>
<dbReference type="EMBL" id="CP002542">
    <property type="protein sequence ID" value="AEA45536.1"/>
    <property type="molecule type" value="Genomic_DNA"/>
</dbReference>
<accession>F2IDC1</accession>
<evidence type="ECO:0000313" key="6">
    <source>
        <dbReference type="EMBL" id="AEA45536.1"/>
    </source>
</evidence>
<keyword evidence="2" id="KW-0081">Bacteriolytic enzyme</keyword>
<evidence type="ECO:0000256" key="4">
    <source>
        <dbReference type="ARBA" id="ARBA00032108"/>
    </source>
</evidence>
<dbReference type="CDD" id="cd00118">
    <property type="entry name" value="LysM"/>
    <property type="match status" value="1"/>
</dbReference>
<dbReference type="PANTHER" id="PTHR33308">
    <property type="entry name" value="PEPTIDOGLYCAN HYDROLASE FLGJ"/>
    <property type="match status" value="1"/>
</dbReference>
<dbReference type="OrthoDB" id="977752at2"/>
<dbReference type="SMART" id="SM00047">
    <property type="entry name" value="LYZ2"/>
    <property type="match status" value="1"/>
</dbReference>
<reference evidence="7" key="2">
    <citation type="submission" date="2011-02" db="EMBL/GenBank/DDBJ databases">
        <title>The complete genome of Fluviicola taffensis DSM 16823.</title>
        <authorList>
            <consortium name="US DOE Joint Genome Institute (JGI-PGF)"/>
            <person name="Lucas S."/>
            <person name="Copeland A."/>
            <person name="Lapidus A."/>
            <person name="Bruce D."/>
            <person name="Goodwin L."/>
            <person name="Pitluck S."/>
            <person name="Kyrpides N."/>
            <person name="Mavromatis K."/>
            <person name="Ivanova N."/>
            <person name="Mikhailova N."/>
            <person name="Pagani I."/>
            <person name="Chertkov O."/>
            <person name="Detter J.C."/>
            <person name="Han C."/>
            <person name="Tapia R."/>
            <person name="Land M."/>
            <person name="Hauser L."/>
            <person name="Markowitz V."/>
            <person name="Cheng J.-F."/>
            <person name="Hugenholtz P."/>
            <person name="Woyke T."/>
            <person name="Wu D."/>
            <person name="Tindall B."/>
            <person name="Pomrenke H.G."/>
            <person name="Brambilla E."/>
            <person name="Klenk H.-P."/>
            <person name="Eisen J.A."/>
        </authorList>
    </citation>
    <scope>NUCLEOTIDE SEQUENCE [LARGE SCALE GENOMIC DNA]</scope>
    <source>
        <strain evidence="7">DSM 16823 / RW262 / RW262</strain>
    </source>
</reference>
<sequence length="330" mass="37414" precursor="true">MKSLAIVGIGFSFFSFGGEIQAKTSQTDYVNLWSNVAVEQMIIHRIPASITLAQGLLESGNGNSPLAVEANNHFGIKCSDWTGEKIYFDDDAKGECFRKYPTATDSYNDHSLFLTKKPRYAGLFQFPTDDYKSWAKGLKKAGYATHPEYAEKLIDLIERLKLYEYDDKTAPANQGTELLATAVKDSKDSKVKPKTSSTKETNSSMKIDESCLKYQAHIAKENKNDVKYILARKGDTYYKIAKEYDLAMWQMYKYNNFVDKKDLLEEGDIVYLEPKRNRSRTKGATFVAKKDITLIEVSQNEGIKLKKLVKMNGFTSDKVTVQKGQKILLR</sequence>
<keyword evidence="7" id="KW-1185">Reference proteome</keyword>
<evidence type="ECO:0000313" key="7">
    <source>
        <dbReference type="Proteomes" id="UP000007463"/>
    </source>
</evidence>
<dbReference type="Pfam" id="PF01832">
    <property type="entry name" value="Glucosaminidase"/>
    <property type="match status" value="1"/>
</dbReference>
<name>F2IDC1_FLUTR</name>
<dbReference type="Pfam" id="PF01476">
    <property type="entry name" value="LysM"/>
    <property type="match status" value="1"/>
</dbReference>
<dbReference type="KEGG" id="fte:Fluta_3567"/>
<feature type="domain" description="LysM" evidence="5">
    <location>
        <begin position="227"/>
        <end position="272"/>
    </location>
</feature>
<organism evidence="6 7">
    <name type="scientific">Fluviicola taffensis (strain DSM 16823 / NCIMB 13979 / RW262)</name>
    <dbReference type="NCBI Taxonomy" id="755732"/>
    <lineage>
        <taxon>Bacteria</taxon>
        <taxon>Pseudomonadati</taxon>
        <taxon>Bacteroidota</taxon>
        <taxon>Flavobacteriia</taxon>
        <taxon>Flavobacteriales</taxon>
        <taxon>Crocinitomicaceae</taxon>
        <taxon>Fluviicola</taxon>
    </lineage>
</organism>
<dbReference type="eggNOG" id="COG1705">
    <property type="taxonomic scope" value="Bacteria"/>
</dbReference>
<dbReference type="eggNOG" id="COG1388">
    <property type="taxonomic scope" value="Bacteria"/>
</dbReference>
<evidence type="ECO:0000256" key="2">
    <source>
        <dbReference type="ARBA" id="ARBA00022638"/>
    </source>
</evidence>
<dbReference type="InterPro" id="IPR036779">
    <property type="entry name" value="LysM_dom_sf"/>
</dbReference>
<dbReference type="GO" id="GO:0031640">
    <property type="term" value="P:killing of cells of another organism"/>
    <property type="evidence" value="ECO:0007669"/>
    <property type="project" value="UniProtKB-KW"/>
</dbReference>
<dbReference type="Proteomes" id="UP000007463">
    <property type="component" value="Chromosome"/>
</dbReference>
<proteinExistence type="predicted"/>